<dbReference type="NCBIfam" id="TIGR04283">
    <property type="entry name" value="glyco_like_mftF"/>
    <property type="match status" value="1"/>
</dbReference>
<dbReference type="AlphaFoldDB" id="A0A5B8SYN4"/>
<dbReference type="PANTHER" id="PTHR43646">
    <property type="entry name" value="GLYCOSYLTRANSFERASE"/>
    <property type="match status" value="1"/>
</dbReference>
<dbReference type="InterPro" id="IPR001173">
    <property type="entry name" value="Glyco_trans_2-like"/>
</dbReference>
<reference evidence="7 8" key="1">
    <citation type="submission" date="2019-06" db="EMBL/GenBank/DDBJ databases">
        <title>Genome analyses of bacteria isolated from kimchi.</title>
        <authorList>
            <person name="Lee S."/>
            <person name="Ahn S."/>
            <person name="Roh S."/>
        </authorList>
    </citation>
    <scope>NUCLEOTIDE SEQUENCE [LARGE SCALE GENOMIC DNA]</scope>
    <source>
        <strain evidence="7 8">CBA4606</strain>
    </source>
</reference>
<gene>
    <name evidence="7" type="ORF">FGL86_17165</name>
</gene>
<keyword evidence="8" id="KW-1185">Reference proteome</keyword>
<dbReference type="KEGG" id="paur:FGL86_17165"/>
<dbReference type="Gene3D" id="3.90.550.10">
    <property type="entry name" value="Spore Coat Polysaccharide Biosynthesis Protein SpsA, Chain A"/>
    <property type="match status" value="1"/>
</dbReference>
<protein>
    <submittedName>
        <fullName evidence="7">Glycosyltransferase</fullName>
    </submittedName>
</protein>
<name>A0A5B8SYN4_9GAMM</name>
<feature type="domain" description="Glycosyltransferase 2-like" evidence="6">
    <location>
        <begin position="4"/>
        <end position="123"/>
    </location>
</feature>
<dbReference type="OrthoDB" id="5291101at2"/>
<sequence length="226" mass="25541">MTLSIIIPALDEAAGIEAQLVSLQPLRERGAELLLVDGGSRDATRQLAAPYVTRCLRSNPGRAAQMNLGTAHARGAQLLFLHADTRLPEDADRLIANALESGRCWGRFAVRLEGRHPMIRVIAWAMNLRSRLTGIATGDQALFMTRDAFDRVGGFPEQPLMEDIEISRRLKRLSSPACLKAQVISSGRRWELHGIFSTILLMWRLRYRYWRGEDCHQLAKEYRHAR</sequence>
<dbReference type="InterPro" id="IPR029044">
    <property type="entry name" value="Nucleotide-diphossugar_trans"/>
</dbReference>
<proteinExistence type="predicted"/>
<dbReference type="CDD" id="cd02522">
    <property type="entry name" value="GT_2_like_a"/>
    <property type="match status" value="1"/>
</dbReference>
<dbReference type="EMBL" id="CP042382">
    <property type="protein sequence ID" value="QEA40635.1"/>
    <property type="molecule type" value="Genomic_DNA"/>
</dbReference>
<evidence type="ECO:0000256" key="2">
    <source>
        <dbReference type="ARBA" id="ARBA00022475"/>
    </source>
</evidence>
<keyword evidence="3" id="KW-0328">Glycosyltransferase</keyword>
<dbReference type="RefSeq" id="WP_147185902.1">
    <property type="nucleotide sequence ID" value="NZ_CP042382.1"/>
</dbReference>
<dbReference type="PANTHER" id="PTHR43646:SF2">
    <property type="entry name" value="GLYCOSYLTRANSFERASE 2-LIKE DOMAIN-CONTAINING PROTEIN"/>
    <property type="match status" value="1"/>
</dbReference>
<evidence type="ECO:0000256" key="1">
    <source>
        <dbReference type="ARBA" id="ARBA00004236"/>
    </source>
</evidence>
<dbReference type="SUPFAM" id="SSF53448">
    <property type="entry name" value="Nucleotide-diphospho-sugar transferases"/>
    <property type="match status" value="1"/>
</dbReference>
<dbReference type="GO" id="GO:0016757">
    <property type="term" value="F:glycosyltransferase activity"/>
    <property type="evidence" value="ECO:0007669"/>
    <property type="project" value="UniProtKB-KW"/>
</dbReference>
<evidence type="ECO:0000256" key="3">
    <source>
        <dbReference type="ARBA" id="ARBA00022676"/>
    </source>
</evidence>
<dbReference type="InterPro" id="IPR026461">
    <property type="entry name" value="Trfase_2_rSAM/seldom_assoc"/>
</dbReference>
<organism evidence="7 8">
    <name type="scientific">Pistricoccus aurantiacus</name>
    <dbReference type="NCBI Taxonomy" id="1883414"/>
    <lineage>
        <taxon>Bacteria</taxon>
        <taxon>Pseudomonadati</taxon>
        <taxon>Pseudomonadota</taxon>
        <taxon>Gammaproteobacteria</taxon>
        <taxon>Oceanospirillales</taxon>
        <taxon>Halomonadaceae</taxon>
        <taxon>Pistricoccus</taxon>
    </lineage>
</organism>
<dbReference type="Proteomes" id="UP000321272">
    <property type="component" value="Chromosome"/>
</dbReference>
<evidence type="ECO:0000256" key="4">
    <source>
        <dbReference type="ARBA" id="ARBA00022679"/>
    </source>
</evidence>
<accession>A0A5B8SYN4</accession>
<comment type="subcellular location">
    <subcellularLocation>
        <location evidence="1">Cell membrane</location>
    </subcellularLocation>
</comment>
<dbReference type="Pfam" id="PF00535">
    <property type="entry name" value="Glycos_transf_2"/>
    <property type="match status" value="1"/>
</dbReference>
<keyword evidence="5" id="KW-0472">Membrane</keyword>
<keyword evidence="4 7" id="KW-0808">Transferase</keyword>
<evidence type="ECO:0000256" key="5">
    <source>
        <dbReference type="ARBA" id="ARBA00023136"/>
    </source>
</evidence>
<dbReference type="GO" id="GO:0005886">
    <property type="term" value="C:plasma membrane"/>
    <property type="evidence" value="ECO:0007669"/>
    <property type="project" value="UniProtKB-SubCell"/>
</dbReference>
<evidence type="ECO:0000313" key="8">
    <source>
        <dbReference type="Proteomes" id="UP000321272"/>
    </source>
</evidence>
<evidence type="ECO:0000313" key="7">
    <source>
        <dbReference type="EMBL" id="QEA40635.1"/>
    </source>
</evidence>
<evidence type="ECO:0000259" key="6">
    <source>
        <dbReference type="Pfam" id="PF00535"/>
    </source>
</evidence>
<keyword evidence="2" id="KW-1003">Cell membrane</keyword>